<dbReference type="Gene3D" id="1.20.1250.20">
    <property type="entry name" value="MFS general substrate transporter like domains"/>
    <property type="match status" value="2"/>
</dbReference>
<evidence type="ECO:0000256" key="5">
    <source>
        <dbReference type="ARBA" id="ARBA00023136"/>
    </source>
</evidence>
<comment type="subcellular location">
    <subcellularLocation>
        <location evidence="1">Membrane</location>
        <topology evidence="1">Multi-pass membrane protein</topology>
    </subcellularLocation>
</comment>
<evidence type="ECO:0000256" key="6">
    <source>
        <dbReference type="SAM" id="Phobius"/>
    </source>
</evidence>
<feature type="transmembrane region" description="Helical" evidence="6">
    <location>
        <begin position="76"/>
        <end position="95"/>
    </location>
</feature>
<dbReference type="OrthoDB" id="2250022at2759"/>
<feature type="transmembrane region" description="Helical" evidence="6">
    <location>
        <begin position="37"/>
        <end position="56"/>
    </location>
</feature>
<organism evidence="8 9">
    <name type="scientific">Lophiostoma macrostomum CBS 122681</name>
    <dbReference type="NCBI Taxonomy" id="1314788"/>
    <lineage>
        <taxon>Eukaryota</taxon>
        <taxon>Fungi</taxon>
        <taxon>Dikarya</taxon>
        <taxon>Ascomycota</taxon>
        <taxon>Pezizomycotina</taxon>
        <taxon>Dothideomycetes</taxon>
        <taxon>Pleosporomycetidae</taxon>
        <taxon>Pleosporales</taxon>
        <taxon>Lophiostomataceae</taxon>
        <taxon>Lophiostoma</taxon>
    </lineage>
</organism>
<accession>A0A6A6T1T0</accession>
<dbReference type="PANTHER" id="PTHR43791">
    <property type="entry name" value="PERMEASE-RELATED"/>
    <property type="match status" value="1"/>
</dbReference>
<feature type="domain" description="Major facilitator superfamily (MFS) profile" evidence="7">
    <location>
        <begin position="41"/>
        <end position="462"/>
    </location>
</feature>
<dbReference type="AlphaFoldDB" id="A0A6A6T1T0"/>
<dbReference type="GO" id="GO:0022857">
    <property type="term" value="F:transmembrane transporter activity"/>
    <property type="evidence" value="ECO:0007669"/>
    <property type="project" value="InterPro"/>
</dbReference>
<dbReference type="FunFam" id="1.20.1250.20:FF:000013">
    <property type="entry name" value="MFS general substrate transporter"/>
    <property type="match status" value="1"/>
</dbReference>
<feature type="transmembrane region" description="Helical" evidence="6">
    <location>
        <begin position="315"/>
        <end position="332"/>
    </location>
</feature>
<proteinExistence type="predicted"/>
<keyword evidence="4 6" id="KW-1133">Transmembrane helix</keyword>
<evidence type="ECO:0000256" key="1">
    <source>
        <dbReference type="ARBA" id="ARBA00004141"/>
    </source>
</evidence>
<evidence type="ECO:0000256" key="3">
    <source>
        <dbReference type="ARBA" id="ARBA00022692"/>
    </source>
</evidence>
<sequence>MGDEEKGKGHGGKVMAKFHSYDPEHVARIEKKLVRRLDTRIMPLVVIVYIFCYLDRNSITQARLYGLQKDTKTRGAMYNTAIAMFSAGYVATQLPSTVLMTKLRPSIYLPTTIIVWAIVSGCTAAVHNPAGLLIARFVLGLVEAPFYPGAVYFLSCWYTKRELGIRMALLASGGGLSSAFAGLISAGILQNMEHVDHLQTWRWLFILEACATITLAVVALIFLPDYPRTTKWLSEEERIVAQGRIAADAASSEVLDEERVSIMYGIKIALQDPRTWLFAGMQMCASCATSFSRFFPTLIQGLGFKSNFTTLLLTSPPYVFSFIWSIVVAWLADRKQARSPFAGASMLLAIVGTVMLIALPVEQRWVRYAFCFFVAAGSHGVSATTYTWLSSTIVRPPIKRAAAIGIVNSISSTASLWDSYFWLDIYSPSFRVSWGASLAFMTLGLALIITLRLVLQRGNRRFDELASRVDPEGRYDPAAISALDEEERRAVKDGFRFII</sequence>
<dbReference type="EMBL" id="MU004387">
    <property type="protein sequence ID" value="KAF2653091.1"/>
    <property type="molecule type" value="Genomic_DNA"/>
</dbReference>
<feature type="transmembrane region" description="Helical" evidence="6">
    <location>
        <begin position="339"/>
        <end position="359"/>
    </location>
</feature>
<evidence type="ECO:0000256" key="2">
    <source>
        <dbReference type="ARBA" id="ARBA00022448"/>
    </source>
</evidence>
<feature type="transmembrane region" description="Helical" evidence="6">
    <location>
        <begin position="167"/>
        <end position="189"/>
    </location>
</feature>
<reference evidence="8" key="1">
    <citation type="journal article" date="2020" name="Stud. Mycol.">
        <title>101 Dothideomycetes genomes: a test case for predicting lifestyles and emergence of pathogens.</title>
        <authorList>
            <person name="Haridas S."/>
            <person name="Albert R."/>
            <person name="Binder M."/>
            <person name="Bloem J."/>
            <person name="Labutti K."/>
            <person name="Salamov A."/>
            <person name="Andreopoulos B."/>
            <person name="Baker S."/>
            <person name="Barry K."/>
            <person name="Bills G."/>
            <person name="Bluhm B."/>
            <person name="Cannon C."/>
            <person name="Castanera R."/>
            <person name="Culley D."/>
            <person name="Daum C."/>
            <person name="Ezra D."/>
            <person name="Gonzalez J."/>
            <person name="Henrissat B."/>
            <person name="Kuo A."/>
            <person name="Liang C."/>
            <person name="Lipzen A."/>
            <person name="Lutzoni F."/>
            <person name="Magnuson J."/>
            <person name="Mondo S."/>
            <person name="Nolan M."/>
            <person name="Ohm R."/>
            <person name="Pangilinan J."/>
            <person name="Park H.-J."/>
            <person name="Ramirez L."/>
            <person name="Alfaro M."/>
            <person name="Sun H."/>
            <person name="Tritt A."/>
            <person name="Yoshinaga Y."/>
            <person name="Zwiers L.-H."/>
            <person name="Turgeon B."/>
            <person name="Goodwin S."/>
            <person name="Spatafora J."/>
            <person name="Crous P."/>
            <person name="Grigoriev I."/>
        </authorList>
    </citation>
    <scope>NUCLEOTIDE SEQUENCE</scope>
    <source>
        <strain evidence="8">CBS 122681</strain>
    </source>
</reference>
<dbReference type="Pfam" id="PF07690">
    <property type="entry name" value="MFS_1"/>
    <property type="match status" value="1"/>
</dbReference>
<dbReference type="PROSITE" id="PS50850">
    <property type="entry name" value="MFS"/>
    <property type="match status" value="1"/>
</dbReference>
<evidence type="ECO:0000313" key="9">
    <source>
        <dbReference type="Proteomes" id="UP000799324"/>
    </source>
</evidence>
<dbReference type="InterPro" id="IPR036259">
    <property type="entry name" value="MFS_trans_sf"/>
</dbReference>
<feature type="transmembrane region" description="Helical" evidence="6">
    <location>
        <begin position="276"/>
        <end position="295"/>
    </location>
</feature>
<name>A0A6A6T1T0_9PLEO</name>
<evidence type="ECO:0000259" key="7">
    <source>
        <dbReference type="PROSITE" id="PS50850"/>
    </source>
</evidence>
<feature type="transmembrane region" description="Helical" evidence="6">
    <location>
        <begin position="401"/>
        <end position="422"/>
    </location>
</feature>
<keyword evidence="9" id="KW-1185">Reference proteome</keyword>
<keyword evidence="5 6" id="KW-0472">Membrane</keyword>
<dbReference type="FunFam" id="1.20.1250.20:FF:000057">
    <property type="entry name" value="MFS general substrate transporter"/>
    <property type="match status" value="1"/>
</dbReference>
<feature type="transmembrane region" description="Helical" evidence="6">
    <location>
        <begin position="365"/>
        <end position="389"/>
    </location>
</feature>
<feature type="transmembrane region" description="Helical" evidence="6">
    <location>
        <begin position="107"/>
        <end position="127"/>
    </location>
</feature>
<feature type="transmembrane region" description="Helical" evidence="6">
    <location>
        <begin position="133"/>
        <end position="155"/>
    </location>
</feature>
<dbReference type="SUPFAM" id="SSF103473">
    <property type="entry name" value="MFS general substrate transporter"/>
    <property type="match status" value="1"/>
</dbReference>
<dbReference type="InterPro" id="IPR011701">
    <property type="entry name" value="MFS"/>
</dbReference>
<dbReference type="Proteomes" id="UP000799324">
    <property type="component" value="Unassembled WGS sequence"/>
</dbReference>
<dbReference type="GO" id="GO:0016020">
    <property type="term" value="C:membrane"/>
    <property type="evidence" value="ECO:0007669"/>
    <property type="project" value="UniProtKB-SubCell"/>
</dbReference>
<evidence type="ECO:0000313" key="8">
    <source>
        <dbReference type="EMBL" id="KAF2653091.1"/>
    </source>
</evidence>
<gene>
    <name evidence="8" type="ORF">K491DRAFT_603519</name>
</gene>
<protein>
    <submittedName>
        <fullName evidence="8">MFS general substrate transporter</fullName>
    </submittedName>
</protein>
<keyword evidence="3 6" id="KW-0812">Transmembrane</keyword>
<dbReference type="PANTHER" id="PTHR43791:SF92">
    <property type="entry name" value="AGL026WP"/>
    <property type="match status" value="1"/>
</dbReference>
<feature type="transmembrane region" description="Helical" evidence="6">
    <location>
        <begin position="434"/>
        <end position="455"/>
    </location>
</feature>
<feature type="transmembrane region" description="Helical" evidence="6">
    <location>
        <begin position="201"/>
        <end position="223"/>
    </location>
</feature>
<evidence type="ECO:0000256" key="4">
    <source>
        <dbReference type="ARBA" id="ARBA00022989"/>
    </source>
</evidence>
<dbReference type="InterPro" id="IPR020846">
    <property type="entry name" value="MFS_dom"/>
</dbReference>
<keyword evidence="2" id="KW-0813">Transport</keyword>